<sequence>MLPRLAADALVLLHLAFILLVLFGGLLTLKWRPALFIHLPAMAWGLAVECLHLGCPLTVWENRLRAAAGQAGYPGGFIEHYIWPLIYPAGLTPQIQLLLGMFVLLLNLAVYGYVAWRWRRASG</sequence>
<dbReference type="AlphaFoldDB" id="A0A1X1A8K5"/>
<feature type="transmembrane region" description="Helical" evidence="1">
    <location>
        <begin position="41"/>
        <end position="60"/>
    </location>
</feature>
<dbReference type="Pfam" id="PF10861">
    <property type="entry name" value="DUF2784"/>
    <property type="match status" value="1"/>
</dbReference>
<accession>A0A1X1A8K5</accession>
<keyword evidence="1" id="KW-1133">Transmembrane helix</keyword>
<feature type="transmembrane region" description="Helical" evidence="1">
    <location>
        <begin position="95"/>
        <end position="116"/>
    </location>
</feature>
<evidence type="ECO:0000313" key="3">
    <source>
        <dbReference type="Proteomes" id="UP000193675"/>
    </source>
</evidence>
<dbReference type="EMBL" id="NBWC01000001">
    <property type="protein sequence ID" value="ORL68248.1"/>
    <property type="molecule type" value="Genomic_DNA"/>
</dbReference>
<gene>
    <name evidence="2" type="ORF">B7H17_00040</name>
</gene>
<feature type="transmembrane region" description="Helical" evidence="1">
    <location>
        <begin position="6"/>
        <end position="29"/>
    </location>
</feature>
<dbReference type="RefSeq" id="WP_084853523.1">
    <property type="nucleotide sequence ID" value="NZ_JAOTEI010000064.1"/>
</dbReference>
<dbReference type="Proteomes" id="UP000193675">
    <property type="component" value="Unassembled WGS sequence"/>
</dbReference>
<evidence type="ECO:0000256" key="1">
    <source>
        <dbReference type="SAM" id="Phobius"/>
    </source>
</evidence>
<organism evidence="2 3">
    <name type="scientific">Pseudomonas putida</name>
    <name type="common">Arthrobacter siderocapsulatus</name>
    <dbReference type="NCBI Taxonomy" id="303"/>
    <lineage>
        <taxon>Bacteria</taxon>
        <taxon>Pseudomonadati</taxon>
        <taxon>Pseudomonadota</taxon>
        <taxon>Gammaproteobacteria</taxon>
        <taxon>Pseudomonadales</taxon>
        <taxon>Pseudomonadaceae</taxon>
        <taxon>Pseudomonas</taxon>
    </lineage>
</organism>
<name>A0A1X1A8K5_PSEPU</name>
<evidence type="ECO:0008006" key="4">
    <source>
        <dbReference type="Google" id="ProtNLM"/>
    </source>
</evidence>
<dbReference type="InterPro" id="IPR021218">
    <property type="entry name" value="DUF2784"/>
</dbReference>
<reference evidence="2 3" key="1">
    <citation type="submission" date="2017-04" db="EMBL/GenBank/DDBJ databases">
        <title>Presence of VIM-2 positive Pseudomonas species in chickens and their surrounding environment.</title>
        <authorList>
            <person name="Zhang R."/>
        </authorList>
    </citation>
    <scope>NUCLEOTIDE SEQUENCE [LARGE SCALE GENOMIC DNA]</scope>
    <source>
        <strain evidence="2 3">DZ-C18</strain>
    </source>
</reference>
<dbReference type="OrthoDB" id="370375at2"/>
<keyword evidence="1" id="KW-0472">Membrane</keyword>
<proteinExistence type="predicted"/>
<protein>
    <recommendedName>
        <fullName evidence="4">DUF2784 domain-containing protein</fullName>
    </recommendedName>
</protein>
<comment type="caution">
    <text evidence="2">The sequence shown here is derived from an EMBL/GenBank/DDBJ whole genome shotgun (WGS) entry which is preliminary data.</text>
</comment>
<keyword evidence="1" id="KW-0812">Transmembrane</keyword>
<evidence type="ECO:0000313" key="2">
    <source>
        <dbReference type="EMBL" id="ORL68248.1"/>
    </source>
</evidence>